<dbReference type="HOGENOM" id="CLU_2538134_0_0_5"/>
<sequence>MQDFVMAYGVPLALAYPVVAKHAGGDSMLYEARINSLKTRHARLDDQIFDEDRRPMPDQRVLMRLKLEKLRLKEEIERLSVRG</sequence>
<dbReference type="EMBL" id="ADTV01000016">
    <property type="protein sequence ID" value="EFG85021.1"/>
    <property type="molecule type" value="Genomic_DNA"/>
</dbReference>
<evidence type="ECO:0000313" key="2">
    <source>
        <dbReference type="Proteomes" id="UP000006468"/>
    </source>
</evidence>
<gene>
    <name evidence="1" type="ORF">GXY_05361</name>
</gene>
<comment type="caution">
    <text evidence="1">The sequence shown here is derived from an EMBL/GenBank/DDBJ whole genome shotgun (WGS) entry which is preliminary data.</text>
</comment>
<evidence type="ECO:0008006" key="3">
    <source>
        <dbReference type="Google" id="ProtNLM"/>
    </source>
</evidence>
<proteinExistence type="predicted"/>
<protein>
    <recommendedName>
        <fullName evidence="3">DUF465 domain-containing protein</fullName>
    </recommendedName>
</protein>
<dbReference type="Pfam" id="PF04325">
    <property type="entry name" value="DUF465"/>
    <property type="match status" value="1"/>
</dbReference>
<reference evidence="1 2" key="1">
    <citation type="journal article" date="2010" name="J. Bacteriol.">
        <title>Genome sequence of a cellulose-producing bacterium, Gluconacetobacter hansenii ATCC 23769.</title>
        <authorList>
            <person name="Iyer P.R."/>
            <person name="Geib S.M."/>
            <person name="Catchmark J."/>
            <person name="Kao T.H."/>
            <person name="Tien M."/>
        </authorList>
    </citation>
    <scope>NUCLEOTIDE SEQUENCE [LARGE SCALE GENOMIC DNA]</scope>
    <source>
        <strain evidence="1 2">ATCC 23769</strain>
    </source>
</reference>
<evidence type="ECO:0000313" key="1">
    <source>
        <dbReference type="EMBL" id="EFG85021.1"/>
    </source>
</evidence>
<dbReference type="InterPro" id="IPR038444">
    <property type="entry name" value="DUF465_sf"/>
</dbReference>
<dbReference type="AlphaFoldDB" id="D5QD66"/>
<organism evidence="1 2">
    <name type="scientific">Novacetimonas hansenii ATCC 23769</name>
    <dbReference type="NCBI Taxonomy" id="714995"/>
    <lineage>
        <taxon>Bacteria</taxon>
        <taxon>Pseudomonadati</taxon>
        <taxon>Pseudomonadota</taxon>
        <taxon>Alphaproteobacteria</taxon>
        <taxon>Acetobacterales</taxon>
        <taxon>Acetobacteraceae</taxon>
        <taxon>Novacetimonas</taxon>
    </lineage>
</organism>
<dbReference type="Gene3D" id="6.10.280.50">
    <property type="match status" value="1"/>
</dbReference>
<accession>D5QD66</accession>
<name>D5QD66_NOVHA</name>
<dbReference type="Proteomes" id="UP000006468">
    <property type="component" value="Chromosome"/>
</dbReference>
<dbReference type="InterPro" id="IPR007420">
    <property type="entry name" value="DUF465"/>
</dbReference>